<evidence type="ECO:0000313" key="3">
    <source>
        <dbReference type="RefSeq" id="XP_028994763.1"/>
    </source>
</evidence>
<name>A0A6P7LLM7_BETSP</name>
<dbReference type="RefSeq" id="XP_028994763.1">
    <property type="nucleotide sequence ID" value="XM_029138930.3"/>
</dbReference>
<dbReference type="SUPFAM" id="SSF54236">
    <property type="entry name" value="Ubiquitin-like"/>
    <property type="match status" value="1"/>
</dbReference>
<dbReference type="KEGG" id="bspl:114848453"/>
<dbReference type="Proteomes" id="UP000515150">
    <property type="component" value="Chromosome 2"/>
</dbReference>
<dbReference type="Pfam" id="PF00240">
    <property type="entry name" value="ubiquitin"/>
    <property type="match status" value="1"/>
</dbReference>
<dbReference type="GeneID" id="114848453"/>
<accession>A0A6P7LLM7</accession>
<evidence type="ECO:0000313" key="2">
    <source>
        <dbReference type="Proteomes" id="UP000515150"/>
    </source>
</evidence>
<dbReference type="InterPro" id="IPR000626">
    <property type="entry name" value="Ubiquitin-like_dom"/>
</dbReference>
<keyword evidence="2" id="KW-1185">Reference proteome</keyword>
<organism evidence="2 3">
    <name type="scientific">Betta splendens</name>
    <name type="common">Siamese fighting fish</name>
    <dbReference type="NCBI Taxonomy" id="158456"/>
    <lineage>
        <taxon>Eukaryota</taxon>
        <taxon>Metazoa</taxon>
        <taxon>Chordata</taxon>
        <taxon>Craniata</taxon>
        <taxon>Vertebrata</taxon>
        <taxon>Euteleostomi</taxon>
        <taxon>Actinopterygii</taxon>
        <taxon>Neopterygii</taxon>
        <taxon>Teleostei</taxon>
        <taxon>Neoteleostei</taxon>
        <taxon>Acanthomorphata</taxon>
        <taxon>Anabantaria</taxon>
        <taxon>Anabantiformes</taxon>
        <taxon>Anabantoidei</taxon>
        <taxon>Osphronemidae</taxon>
        <taxon>Betta</taxon>
    </lineage>
</organism>
<dbReference type="SMART" id="SM00213">
    <property type="entry name" value="UBQ"/>
    <property type="match status" value="1"/>
</dbReference>
<dbReference type="InParanoid" id="A0A6P7LLM7"/>
<sequence>MSVNVLLPTGEAASFPLSDTMTVEQLRDKAVDQTRRKPGFNCVSANNARLIFEGKTLENPSSMSGLKLLPSSVLHLTLRVHGG</sequence>
<feature type="domain" description="Ubiquitin-like" evidence="1">
    <location>
        <begin position="1"/>
        <end position="83"/>
    </location>
</feature>
<dbReference type="AlphaFoldDB" id="A0A6P7LLM7"/>
<gene>
    <name evidence="3" type="primary">LOC114848453</name>
</gene>
<dbReference type="PROSITE" id="PS50053">
    <property type="entry name" value="UBIQUITIN_2"/>
    <property type="match status" value="1"/>
</dbReference>
<dbReference type="Gene3D" id="3.10.20.90">
    <property type="entry name" value="Phosphatidylinositol 3-kinase Catalytic Subunit, Chain A, domain 1"/>
    <property type="match status" value="1"/>
</dbReference>
<evidence type="ECO:0000259" key="1">
    <source>
        <dbReference type="PROSITE" id="PS50053"/>
    </source>
</evidence>
<dbReference type="CDD" id="cd17039">
    <property type="entry name" value="Ubl_ubiquitin_like"/>
    <property type="match status" value="1"/>
</dbReference>
<proteinExistence type="predicted"/>
<protein>
    <submittedName>
        <fullName evidence="3">Polyubiquitin-like</fullName>
    </submittedName>
</protein>
<reference evidence="3" key="1">
    <citation type="submission" date="2025-08" db="UniProtKB">
        <authorList>
            <consortium name="RefSeq"/>
        </authorList>
    </citation>
    <scope>IDENTIFICATION</scope>
</reference>
<dbReference type="InterPro" id="IPR029071">
    <property type="entry name" value="Ubiquitin-like_domsf"/>
</dbReference>